<organism evidence="1 2">
    <name type="scientific">Phytophthora nicotianae P10297</name>
    <dbReference type="NCBI Taxonomy" id="1317064"/>
    <lineage>
        <taxon>Eukaryota</taxon>
        <taxon>Sar</taxon>
        <taxon>Stramenopiles</taxon>
        <taxon>Oomycota</taxon>
        <taxon>Peronosporomycetes</taxon>
        <taxon>Peronosporales</taxon>
        <taxon>Peronosporaceae</taxon>
        <taxon>Phytophthora</taxon>
    </lineage>
</organism>
<gene>
    <name evidence="1" type="ORF">F442_10678</name>
</gene>
<dbReference type="Proteomes" id="UP000018948">
    <property type="component" value="Unassembled WGS sequence"/>
</dbReference>
<dbReference type="EMBL" id="ANIY01002214">
    <property type="protein sequence ID" value="ETP42404.1"/>
    <property type="molecule type" value="Genomic_DNA"/>
</dbReference>
<protein>
    <submittedName>
        <fullName evidence="1">Uncharacterized protein</fullName>
    </submittedName>
</protein>
<evidence type="ECO:0000313" key="2">
    <source>
        <dbReference type="Proteomes" id="UP000018948"/>
    </source>
</evidence>
<accession>W2Z859</accession>
<comment type="caution">
    <text evidence="1">The sequence shown here is derived from an EMBL/GenBank/DDBJ whole genome shotgun (WGS) entry which is preliminary data.</text>
</comment>
<name>W2Z859_PHYNI</name>
<reference evidence="1 2" key="1">
    <citation type="submission" date="2013-11" db="EMBL/GenBank/DDBJ databases">
        <title>The Genome Sequence of Phytophthora parasitica P10297.</title>
        <authorList>
            <consortium name="The Broad Institute Genomics Platform"/>
            <person name="Russ C."/>
            <person name="Tyler B."/>
            <person name="Panabieres F."/>
            <person name="Shan W."/>
            <person name="Tripathy S."/>
            <person name="Grunwald N."/>
            <person name="Machado M."/>
            <person name="Johnson C.S."/>
            <person name="Walker B."/>
            <person name="Young S.K."/>
            <person name="Zeng Q."/>
            <person name="Gargeya S."/>
            <person name="Fitzgerald M."/>
            <person name="Haas B."/>
            <person name="Abouelleil A."/>
            <person name="Allen A.W."/>
            <person name="Alvarado L."/>
            <person name="Arachchi H.M."/>
            <person name="Berlin A.M."/>
            <person name="Chapman S.B."/>
            <person name="Gainer-Dewar J."/>
            <person name="Goldberg J."/>
            <person name="Griggs A."/>
            <person name="Gujja S."/>
            <person name="Hansen M."/>
            <person name="Howarth C."/>
            <person name="Imamovic A."/>
            <person name="Ireland A."/>
            <person name="Larimer J."/>
            <person name="McCowan C."/>
            <person name="Murphy C."/>
            <person name="Pearson M."/>
            <person name="Poon T.W."/>
            <person name="Priest M."/>
            <person name="Roberts A."/>
            <person name="Saif S."/>
            <person name="Shea T."/>
            <person name="Sisk P."/>
            <person name="Sykes S."/>
            <person name="Wortman J."/>
            <person name="Nusbaum C."/>
            <person name="Birren B."/>
        </authorList>
    </citation>
    <scope>NUCLEOTIDE SEQUENCE [LARGE SCALE GENOMIC DNA]</scope>
    <source>
        <strain evidence="1 2">P10297</strain>
    </source>
</reference>
<dbReference type="AlphaFoldDB" id="W2Z859"/>
<proteinExistence type="predicted"/>
<evidence type="ECO:0000313" key="1">
    <source>
        <dbReference type="EMBL" id="ETP42404.1"/>
    </source>
</evidence>
<sequence length="45" mass="5021">MREGPRDEDPDVSARALYCSYKYDEEDSVKTGKFTSSTLLIEGGC</sequence>